<dbReference type="PANTHER" id="PTHR35176">
    <property type="entry name" value="HEME OXYGENASE HI_0854-RELATED"/>
    <property type="match status" value="1"/>
</dbReference>
<feature type="compositionally biased region" description="Gly residues" evidence="2">
    <location>
        <begin position="7"/>
        <end position="16"/>
    </location>
</feature>
<reference evidence="4 5" key="1">
    <citation type="journal article" date="2019" name="Int. J. Syst. Evol. Microbiol.">
        <title>The Global Catalogue of Microorganisms (GCM) 10K type strain sequencing project: providing services to taxonomists for standard genome sequencing and annotation.</title>
        <authorList>
            <consortium name="The Broad Institute Genomics Platform"/>
            <consortium name="The Broad Institute Genome Sequencing Center for Infectious Disease"/>
            <person name="Wu L."/>
            <person name="Ma J."/>
        </authorList>
    </citation>
    <scope>NUCLEOTIDE SEQUENCE [LARGE SCALE GENOMIC DNA]</scope>
    <source>
        <strain evidence="4 5">JCM 16374</strain>
    </source>
</reference>
<evidence type="ECO:0000256" key="2">
    <source>
        <dbReference type="SAM" id="MobiDB-lite"/>
    </source>
</evidence>
<dbReference type="Gene3D" id="2.30.110.10">
    <property type="entry name" value="Electron Transport, Fmn-binding Protein, Chain A"/>
    <property type="match status" value="1"/>
</dbReference>
<dbReference type="Pfam" id="PF01243">
    <property type="entry name" value="PNPOx_N"/>
    <property type="match status" value="1"/>
</dbReference>
<evidence type="ECO:0000259" key="3">
    <source>
        <dbReference type="Pfam" id="PF01243"/>
    </source>
</evidence>
<sequence>MVQGVQGVQGGWGGGSVMRTSDADSGRESGRRVSGLGGSLDGMTRARGRRNGSGAGAGGEAVGWAAVEAAVPEFAALVRERFGLHRHHVLATLRKDGAPRLTGLEADFRYGELWLGMMAGSRKVQDLRRDPRFGLHVNPGGGTDLAGGDVRVSGRAVEVSDPGLTARYAAAVQPPEPFHLFRALLTEVARTSVEAPFMKLEVWRPGRPLRTMRRTSEDPEVLEVLEVLEG</sequence>
<dbReference type="EMBL" id="BAAARK010000032">
    <property type="protein sequence ID" value="GAA2683608.1"/>
    <property type="molecule type" value="Genomic_DNA"/>
</dbReference>
<keyword evidence="1" id="KW-0560">Oxidoreductase</keyword>
<proteinExistence type="predicted"/>
<gene>
    <name evidence="4" type="ORF">GCM10009864_65700</name>
</gene>
<comment type="caution">
    <text evidence="4">The sequence shown here is derived from an EMBL/GenBank/DDBJ whole genome shotgun (WGS) entry which is preliminary data.</text>
</comment>
<dbReference type="PANTHER" id="PTHR35176:SF6">
    <property type="entry name" value="HEME OXYGENASE HI_0854-RELATED"/>
    <property type="match status" value="1"/>
</dbReference>
<feature type="domain" description="Pyridoxamine 5'-phosphate oxidase N-terminal" evidence="3">
    <location>
        <begin position="82"/>
        <end position="182"/>
    </location>
</feature>
<organism evidence="4 5">
    <name type="scientific">Streptomyces lunalinharesii</name>
    <dbReference type="NCBI Taxonomy" id="333384"/>
    <lineage>
        <taxon>Bacteria</taxon>
        <taxon>Bacillati</taxon>
        <taxon>Actinomycetota</taxon>
        <taxon>Actinomycetes</taxon>
        <taxon>Kitasatosporales</taxon>
        <taxon>Streptomycetaceae</taxon>
        <taxon>Streptomyces</taxon>
    </lineage>
</organism>
<evidence type="ECO:0000313" key="5">
    <source>
        <dbReference type="Proteomes" id="UP001500994"/>
    </source>
</evidence>
<dbReference type="SUPFAM" id="SSF50475">
    <property type="entry name" value="FMN-binding split barrel"/>
    <property type="match status" value="1"/>
</dbReference>
<dbReference type="InterPro" id="IPR011576">
    <property type="entry name" value="Pyridox_Oxase_N"/>
</dbReference>
<evidence type="ECO:0000313" key="4">
    <source>
        <dbReference type="EMBL" id="GAA2683608.1"/>
    </source>
</evidence>
<name>A0ABN3ST27_9ACTN</name>
<accession>A0ABN3ST27</accession>
<keyword evidence="5" id="KW-1185">Reference proteome</keyword>
<dbReference type="Proteomes" id="UP001500994">
    <property type="component" value="Unassembled WGS sequence"/>
</dbReference>
<evidence type="ECO:0000256" key="1">
    <source>
        <dbReference type="ARBA" id="ARBA00023002"/>
    </source>
</evidence>
<feature type="region of interest" description="Disordered" evidence="2">
    <location>
        <begin position="1"/>
        <end position="58"/>
    </location>
</feature>
<dbReference type="InterPro" id="IPR052019">
    <property type="entry name" value="F420H2_bilvrd_red/Heme_oxyg"/>
</dbReference>
<protein>
    <recommendedName>
        <fullName evidence="3">Pyridoxamine 5'-phosphate oxidase N-terminal domain-containing protein</fullName>
    </recommendedName>
</protein>
<feature type="compositionally biased region" description="Basic and acidic residues" evidence="2">
    <location>
        <begin position="21"/>
        <end position="31"/>
    </location>
</feature>
<dbReference type="InterPro" id="IPR012349">
    <property type="entry name" value="Split_barrel_FMN-bd"/>
</dbReference>